<dbReference type="RefSeq" id="WP_213009101.1">
    <property type="nucleotide sequence ID" value="NZ_BOQN01000065.1"/>
</dbReference>
<organism evidence="1 2">
    <name type="scientific">Paractinoplanes toevensis</name>
    <dbReference type="NCBI Taxonomy" id="571911"/>
    <lineage>
        <taxon>Bacteria</taxon>
        <taxon>Bacillati</taxon>
        <taxon>Actinomycetota</taxon>
        <taxon>Actinomycetes</taxon>
        <taxon>Micromonosporales</taxon>
        <taxon>Micromonosporaceae</taxon>
        <taxon>Paractinoplanes</taxon>
    </lineage>
</organism>
<proteinExistence type="predicted"/>
<evidence type="ECO:0000313" key="2">
    <source>
        <dbReference type="Proteomes" id="UP000677082"/>
    </source>
</evidence>
<accession>A0A919TD89</accession>
<name>A0A919TD89_9ACTN</name>
<protein>
    <submittedName>
        <fullName evidence="1">Uncharacterized protein</fullName>
    </submittedName>
</protein>
<dbReference type="Proteomes" id="UP000677082">
    <property type="component" value="Unassembled WGS sequence"/>
</dbReference>
<dbReference type="EMBL" id="BOQN01000065">
    <property type="protein sequence ID" value="GIM93283.1"/>
    <property type="molecule type" value="Genomic_DNA"/>
</dbReference>
<keyword evidence="2" id="KW-1185">Reference proteome</keyword>
<evidence type="ECO:0000313" key="1">
    <source>
        <dbReference type="EMBL" id="GIM93283.1"/>
    </source>
</evidence>
<dbReference type="AlphaFoldDB" id="A0A919TD89"/>
<comment type="caution">
    <text evidence="1">The sequence shown here is derived from an EMBL/GenBank/DDBJ whole genome shotgun (WGS) entry which is preliminary data.</text>
</comment>
<gene>
    <name evidence="1" type="ORF">Ato02nite_050760</name>
</gene>
<sequence length="115" mass="12896">MGSLAVKLSGQQEELHHQAPHDALTSLVRAGDLVARLGGGRFSGRRSGDPCPDEALRSAADNAFPKCRRGHFGHFSFLFFFSLSDFRTAIPERLQLSHVKQFRRPPEMIWFGMLD</sequence>
<reference evidence="1 2" key="1">
    <citation type="submission" date="2021-03" db="EMBL/GenBank/DDBJ databases">
        <title>Whole genome shotgun sequence of Actinoplanes toevensis NBRC 105298.</title>
        <authorList>
            <person name="Komaki H."/>
            <person name="Tamura T."/>
        </authorList>
    </citation>
    <scope>NUCLEOTIDE SEQUENCE [LARGE SCALE GENOMIC DNA]</scope>
    <source>
        <strain evidence="1 2">NBRC 105298</strain>
    </source>
</reference>